<feature type="region of interest" description="Disordered" evidence="1">
    <location>
        <begin position="117"/>
        <end position="137"/>
    </location>
</feature>
<keyword evidence="2" id="KW-0732">Signal</keyword>
<sequence>MKKRVLAGALMFAGAAAVMMAAGVKTEAASGKIYIDGSRTAWVGRTIELDADGVIDDDYVRDSNIIWKSSKPSVAKVIHKRGDDTRIKAKKAGTAKITVRVKGTNLKATMKLKVKKTSGASQKWNTSKGSSSDSNKLEKYRKQIKKIHKQIKNTGWNVSASQRRSQYYSFARQLNVIDNKLDRMNDRWDDRWGRTAERMDDAIDRVEDYLEDVEDYLEDRFDWDDDWDDWGDDDDWDDDDDDWDDRHDDDDDDDRDWDDRHDDDDDDRDDRHDDDDDDDWDDRHDDDDDDDDDDWDD</sequence>
<accession>A0A9D2EP83</accession>
<name>A0A9D2EP83_9FIRM</name>
<dbReference type="SUPFAM" id="SSF49373">
    <property type="entry name" value="Invasin/intimin cell-adhesion fragments"/>
    <property type="match status" value="1"/>
</dbReference>
<dbReference type="AlphaFoldDB" id="A0A9D2EP83"/>
<dbReference type="EMBL" id="DXBR01000111">
    <property type="protein sequence ID" value="HIZ40691.1"/>
    <property type="molecule type" value="Genomic_DNA"/>
</dbReference>
<evidence type="ECO:0000313" key="3">
    <source>
        <dbReference type="EMBL" id="HIZ40691.1"/>
    </source>
</evidence>
<dbReference type="Gene3D" id="1.20.58.60">
    <property type="match status" value="1"/>
</dbReference>
<proteinExistence type="predicted"/>
<evidence type="ECO:0000313" key="4">
    <source>
        <dbReference type="Proteomes" id="UP000824049"/>
    </source>
</evidence>
<reference evidence="3" key="1">
    <citation type="journal article" date="2021" name="PeerJ">
        <title>Extensive microbial diversity within the chicken gut microbiome revealed by metagenomics and culture.</title>
        <authorList>
            <person name="Gilroy R."/>
            <person name="Ravi A."/>
            <person name="Getino M."/>
            <person name="Pursley I."/>
            <person name="Horton D.L."/>
            <person name="Alikhan N.F."/>
            <person name="Baker D."/>
            <person name="Gharbi K."/>
            <person name="Hall N."/>
            <person name="Watson M."/>
            <person name="Adriaenssens E.M."/>
            <person name="Foster-Nyarko E."/>
            <person name="Jarju S."/>
            <person name="Secka A."/>
            <person name="Antonio M."/>
            <person name="Oren A."/>
            <person name="Chaudhuri R.R."/>
            <person name="La Ragione R."/>
            <person name="Hildebrand F."/>
            <person name="Pallen M.J."/>
        </authorList>
    </citation>
    <scope>NUCLEOTIDE SEQUENCE</scope>
    <source>
        <strain evidence="3">CHK179-28034</strain>
    </source>
</reference>
<evidence type="ECO:0008006" key="5">
    <source>
        <dbReference type="Google" id="ProtNLM"/>
    </source>
</evidence>
<dbReference type="Proteomes" id="UP000824049">
    <property type="component" value="Unassembled WGS sequence"/>
</dbReference>
<dbReference type="Gene3D" id="2.60.40.1080">
    <property type="match status" value="1"/>
</dbReference>
<feature type="signal peptide" evidence="2">
    <location>
        <begin position="1"/>
        <end position="21"/>
    </location>
</feature>
<organism evidence="3 4">
    <name type="scientific">Candidatus Anaerobutyricum stercoris</name>
    <dbReference type="NCBI Taxonomy" id="2838457"/>
    <lineage>
        <taxon>Bacteria</taxon>
        <taxon>Bacillati</taxon>
        <taxon>Bacillota</taxon>
        <taxon>Clostridia</taxon>
        <taxon>Lachnospirales</taxon>
        <taxon>Lachnospiraceae</taxon>
        <taxon>Anaerobutyricum</taxon>
    </lineage>
</organism>
<feature type="compositionally biased region" description="Polar residues" evidence="1">
    <location>
        <begin position="118"/>
        <end position="134"/>
    </location>
</feature>
<feature type="chain" id="PRO_5038636844" description="BIG2 domain-containing protein" evidence="2">
    <location>
        <begin position="22"/>
        <end position="297"/>
    </location>
</feature>
<dbReference type="InterPro" id="IPR008964">
    <property type="entry name" value="Invasin/intimin_cell_adhesion"/>
</dbReference>
<gene>
    <name evidence="3" type="ORF">H9968_12380</name>
</gene>
<protein>
    <recommendedName>
        <fullName evidence="5">BIG2 domain-containing protein</fullName>
    </recommendedName>
</protein>
<reference evidence="3" key="2">
    <citation type="submission" date="2021-04" db="EMBL/GenBank/DDBJ databases">
        <authorList>
            <person name="Gilroy R."/>
        </authorList>
    </citation>
    <scope>NUCLEOTIDE SEQUENCE</scope>
    <source>
        <strain evidence="3">CHK179-28034</strain>
    </source>
</reference>
<comment type="caution">
    <text evidence="3">The sequence shown here is derived from an EMBL/GenBank/DDBJ whole genome shotgun (WGS) entry which is preliminary data.</text>
</comment>
<evidence type="ECO:0000256" key="1">
    <source>
        <dbReference type="SAM" id="MobiDB-lite"/>
    </source>
</evidence>
<evidence type="ECO:0000256" key="2">
    <source>
        <dbReference type="SAM" id="SignalP"/>
    </source>
</evidence>
<feature type="region of interest" description="Disordered" evidence="1">
    <location>
        <begin position="233"/>
        <end position="297"/>
    </location>
</feature>